<feature type="domain" description="VOC" evidence="1">
    <location>
        <begin position="1"/>
        <end position="122"/>
    </location>
</feature>
<keyword evidence="3" id="KW-1185">Reference proteome</keyword>
<dbReference type="Pfam" id="PF00903">
    <property type="entry name" value="Glyoxalase"/>
    <property type="match status" value="1"/>
</dbReference>
<proteinExistence type="predicted"/>
<dbReference type="PROSITE" id="PS51819">
    <property type="entry name" value="VOC"/>
    <property type="match status" value="1"/>
</dbReference>
<evidence type="ECO:0000313" key="2">
    <source>
        <dbReference type="EMBL" id="MCP2270955.1"/>
    </source>
</evidence>
<dbReference type="InterPro" id="IPR029068">
    <property type="entry name" value="Glyas_Bleomycin-R_OHBP_Dase"/>
</dbReference>
<sequence>MVRHTRVFSGFAVDDVAAAREFYESVLGLRVTEEYGMLHLHITEDTHVLVYPKPGHVPASFTVLNFQVEDIDQAVDELVGRGVRFERYEGLPTDDRGVFREEGPFIAWFTDPAGNVMSVLQER</sequence>
<name>A0ABT1IE96_9PSEU</name>
<comment type="caution">
    <text evidence="2">The sequence shown here is derived from an EMBL/GenBank/DDBJ whole genome shotgun (WGS) entry which is preliminary data.</text>
</comment>
<protein>
    <recommendedName>
        <fullName evidence="1">VOC domain-containing protein</fullName>
    </recommendedName>
</protein>
<reference evidence="2 3" key="1">
    <citation type="submission" date="2022-06" db="EMBL/GenBank/DDBJ databases">
        <title>Genomic Encyclopedia of Archaeal and Bacterial Type Strains, Phase II (KMG-II): from individual species to whole genera.</title>
        <authorList>
            <person name="Goeker M."/>
        </authorList>
    </citation>
    <scope>NUCLEOTIDE SEQUENCE [LARGE SCALE GENOMIC DNA]</scope>
    <source>
        <strain evidence="2 3">DSM 44255</strain>
    </source>
</reference>
<dbReference type="SUPFAM" id="SSF54593">
    <property type="entry name" value="Glyoxalase/Bleomycin resistance protein/Dihydroxybiphenyl dioxygenase"/>
    <property type="match status" value="1"/>
</dbReference>
<dbReference type="InterPro" id="IPR004360">
    <property type="entry name" value="Glyas_Fos-R_dOase_dom"/>
</dbReference>
<evidence type="ECO:0000259" key="1">
    <source>
        <dbReference type="PROSITE" id="PS51819"/>
    </source>
</evidence>
<dbReference type="InterPro" id="IPR037523">
    <property type="entry name" value="VOC_core"/>
</dbReference>
<dbReference type="RefSeq" id="WP_253887915.1">
    <property type="nucleotide sequence ID" value="NZ_BAAAVB010000013.1"/>
</dbReference>
<organism evidence="2 3">
    <name type="scientific">Actinokineospora diospyrosa</name>
    <dbReference type="NCBI Taxonomy" id="103728"/>
    <lineage>
        <taxon>Bacteria</taxon>
        <taxon>Bacillati</taxon>
        <taxon>Actinomycetota</taxon>
        <taxon>Actinomycetes</taxon>
        <taxon>Pseudonocardiales</taxon>
        <taxon>Pseudonocardiaceae</taxon>
        <taxon>Actinokineospora</taxon>
    </lineage>
</organism>
<dbReference type="Proteomes" id="UP001205185">
    <property type="component" value="Unassembled WGS sequence"/>
</dbReference>
<accession>A0ABT1IE96</accession>
<dbReference type="Gene3D" id="3.10.180.10">
    <property type="entry name" value="2,3-Dihydroxybiphenyl 1,2-Dioxygenase, domain 1"/>
    <property type="match status" value="1"/>
</dbReference>
<evidence type="ECO:0000313" key="3">
    <source>
        <dbReference type="Proteomes" id="UP001205185"/>
    </source>
</evidence>
<gene>
    <name evidence="2" type="ORF">LV75_003467</name>
</gene>
<dbReference type="EMBL" id="JAMTCO010000008">
    <property type="protein sequence ID" value="MCP2270955.1"/>
    <property type="molecule type" value="Genomic_DNA"/>
</dbReference>